<gene>
    <name evidence="1" type="ORF">MSZNOR_3768</name>
</gene>
<dbReference type="Proteomes" id="UP001162030">
    <property type="component" value="Chromosome"/>
</dbReference>
<keyword evidence="2" id="KW-1185">Reference proteome</keyword>
<dbReference type="EMBL" id="OX458333">
    <property type="protein sequence ID" value="CAI8917197.1"/>
    <property type="molecule type" value="Genomic_DNA"/>
</dbReference>
<protein>
    <submittedName>
        <fullName evidence="1">Uncharacterized protein</fullName>
    </submittedName>
</protein>
<name>A0ABM9I6C3_9GAMM</name>
<proteinExistence type="predicted"/>
<organism evidence="1 2">
    <name type="scientific">Methylocaldum szegediense</name>
    <dbReference type="NCBI Taxonomy" id="73780"/>
    <lineage>
        <taxon>Bacteria</taxon>
        <taxon>Pseudomonadati</taxon>
        <taxon>Pseudomonadota</taxon>
        <taxon>Gammaproteobacteria</taxon>
        <taxon>Methylococcales</taxon>
        <taxon>Methylococcaceae</taxon>
        <taxon>Methylocaldum</taxon>
    </lineage>
</organism>
<sequence>MRQAEGADDESKTTHLIYLSEAKVESARATAETRKADTGEQHLRDEREKLRLRQRLPRSRLNRARAVCWSPWARCWSSMITLSSNPAFDPIFSKWWRRSNSNRIAMY</sequence>
<evidence type="ECO:0000313" key="1">
    <source>
        <dbReference type="EMBL" id="CAI8917197.1"/>
    </source>
</evidence>
<reference evidence="1 2" key="1">
    <citation type="submission" date="2023-03" db="EMBL/GenBank/DDBJ databases">
        <authorList>
            <person name="Pearce D."/>
        </authorList>
    </citation>
    <scope>NUCLEOTIDE SEQUENCE [LARGE SCALE GENOMIC DNA]</scope>
    <source>
        <strain evidence="1">Msz</strain>
    </source>
</reference>
<evidence type="ECO:0000313" key="2">
    <source>
        <dbReference type="Proteomes" id="UP001162030"/>
    </source>
</evidence>
<accession>A0ABM9I6C3</accession>